<dbReference type="PANTHER" id="PTHR43818">
    <property type="entry name" value="BCDNA.GH03377"/>
    <property type="match status" value="1"/>
</dbReference>
<name>A0A160VAZ3_9ZZZZ</name>
<dbReference type="PANTHER" id="PTHR43818:SF11">
    <property type="entry name" value="BCDNA.GH03377"/>
    <property type="match status" value="1"/>
</dbReference>
<dbReference type="AlphaFoldDB" id="A0A160VAZ3"/>
<protein>
    <submittedName>
        <fullName evidence="4">Myo-inositol 2-dehydrogenase</fullName>
        <ecNumber evidence="4">1.1.1.18</ecNumber>
    </submittedName>
</protein>
<gene>
    <name evidence="4" type="ORF">MGWOODY_Clf1942</name>
</gene>
<evidence type="ECO:0000259" key="2">
    <source>
        <dbReference type="Pfam" id="PF01408"/>
    </source>
</evidence>
<dbReference type="InterPro" id="IPR036291">
    <property type="entry name" value="NAD(P)-bd_dom_sf"/>
</dbReference>
<keyword evidence="1 4" id="KW-0560">Oxidoreductase</keyword>
<dbReference type="SUPFAM" id="SSF55347">
    <property type="entry name" value="Glyceraldehyde-3-phosphate dehydrogenase-like, C-terminal domain"/>
    <property type="match status" value="1"/>
</dbReference>
<sequence length="345" mass="37817">MASEGIRLGLIGAGKNTRDRHIPGFQDVDGVEIAAVANRSRASSQVVADQFNISAVYENWQELLEDPSIDAVCIGTWPYMHRTLTLAALEAGKHVLCEARMAATAQEAQEMLDASRQRPDLVSQIVPSPLTFKIDRLLQGKISEGYIGDIIGVSVQSLGNAFMEQGGPMHWRNDRDLSGYNILNMGIWYEAMIRWVGRATKVTAMTSINVNSRKEENGEVVDVSIPDHVSVIAELANGAMANMQFSAVTGLSSGNGVWIYGSEGTLHVDGAQNVYGGQRGDDKLLEINNPEEGRAYWRVEEEFCNAIRGQEKITRTPFEVGLHYMEFTEAVTRSAQTGQTVALPL</sequence>
<feature type="domain" description="Gfo/Idh/MocA-like oxidoreductase N-terminal" evidence="2">
    <location>
        <begin position="6"/>
        <end position="122"/>
    </location>
</feature>
<dbReference type="Gene3D" id="3.30.360.10">
    <property type="entry name" value="Dihydrodipicolinate Reductase, domain 2"/>
    <property type="match status" value="1"/>
</dbReference>
<proteinExistence type="predicted"/>
<organism evidence="4">
    <name type="scientific">hydrothermal vent metagenome</name>
    <dbReference type="NCBI Taxonomy" id="652676"/>
    <lineage>
        <taxon>unclassified sequences</taxon>
        <taxon>metagenomes</taxon>
        <taxon>ecological metagenomes</taxon>
    </lineage>
</organism>
<dbReference type="GO" id="GO:0000166">
    <property type="term" value="F:nucleotide binding"/>
    <property type="evidence" value="ECO:0007669"/>
    <property type="project" value="InterPro"/>
</dbReference>
<dbReference type="InterPro" id="IPR050463">
    <property type="entry name" value="Gfo/Idh/MocA_oxidrdct_glycsds"/>
</dbReference>
<accession>A0A160VAZ3</accession>
<feature type="domain" description="GFO/IDH/MocA-like oxidoreductase" evidence="3">
    <location>
        <begin position="140"/>
        <end position="266"/>
    </location>
</feature>
<dbReference type="EC" id="1.1.1.18" evidence="4"/>
<evidence type="ECO:0000313" key="4">
    <source>
        <dbReference type="EMBL" id="CUV03299.1"/>
    </source>
</evidence>
<dbReference type="EMBL" id="FAXA01000390">
    <property type="protein sequence ID" value="CUV03299.1"/>
    <property type="molecule type" value="Genomic_DNA"/>
</dbReference>
<dbReference type="Gene3D" id="3.40.50.720">
    <property type="entry name" value="NAD(P)-binding Rossmann-like Domain"/>
    <property type="match status" value="1"/>
</dbReference>
<evidence type="ECO:0000259" key="3">
    <source>
        <dbReference type="Pfam" id="PF22725"/>
    </source>
</evidence>
<evidence type="ECO:0000256" key="1">
    <source>
        <dbReference type="ARBA" id="ARBA00023002"/>
    </source>
</evidence>
<dbReference type="Pfam" id="PF01408">
    <property type="entry name" value="GFO_IDH_MocA"/>
    <property type="match status" value="1"/>
</dbReference>
<dbReference type="InterPro" id="IPR000683">
    <property type="entry name" value="Gfo/Idh/MocA-like_OxRdtase_N"/>
</dbReference>
<reference evidence="4" key="1">
    <citation type="submission" date="2015-10" db="EMBL/GenBank/DDBJ databases">
        <authorList>
            <person name="Gilbert D.G."/>
        </authorList>
    </citation>
    <scope>NUCLEOTIDE SEQUENCE</scope>
</reference>
<dbReference type="SUPFAM" id="SSF51735">
    <property type="entry name" value="NAD(P)-binding Rossmann-fold domains"/>
    <property type="match status" value="1"/>
</dbReference>
<dbReference type="Pfam" id="PF22725">
    <property type="entry name" value="GFO_IDH_MocA_C3"/>
    <property type="match status" value="1"/>
</dbReference>
<dbReference type="GO" id="GO:0050112">
    <property type="term" value="F:inositol 2-dehydrogenase (NAD+) activity"/>
    <property type="evidence" value="ECO:0007669"/>
    <property type="project" value="UniProtKB-EC"/>
</dbReference>
<dbReference type="InterPro" id="IPR055170">
    <property type="entry name" value="GFO_IDH_MocA-like_dom"/>
</dbReference>